<reference evidence="1 2" key="4">
    <citation type="journal article" date="2020" name="Sci. Rep.">
        <title>beta-carboline chemical signals induce reveromycin production through a LuxR family regulator in Streptomyces sp. SN-593.</title>
        <authorList>
            <person name="Panthee S."/>
            <person name="Kito N."/>
            <person name="Hayashi T."/>
            <person name="Shimizu T."/>
            <person name="Ishikawa J."/>
            <person name="Hamamoto H."/>
            <person name="Osada H."/>
            <person name="Takahashi S."/>
        </authorList>
    </citation>
    <scope>NUCLEOTIDE SEQUENCE [LARGE SCALE GENOMIC DNA]</scope>
    <source>
        <strain evidence="1 2">SN-593</strain>
    </source>
</reference>
<sequence>MPAGYRTRRPHLGRRTPEWALRTGGRGMYRTAVMCAKGHVFWRTWVVGASLTTIRLGPRRIGWCRAGRHVSVLRRADTGRLTAEQRAALYGDG</sequence>
<dbReference type="Proteomes" id="UP000595703">
    <property type="component" value="Chromosome"/>
</dbReference>
<name>A0A7U3VSV2_9ACTN</name>
<evidence type="ECO:0000313" key="2">
    <source>
        <dbReference type="Proteomes" id="UP000595703"/>
    </source>
</evidence>
<reference evidence="1 2" key="2">
    <citation type="journal article" date="2011" name="J. Antibiot.">
        <title>Furaquinocins I and J: novel polyketide isoprenoid hybrid compounds from Streptomyces reveromyceticus SN-593.</title>
        <authorList>
            <person name="Panthee S."/>
            <person name="Takahashi S."/>
            <person name="Takagi H."/>
            <person name="Nogawa T."/>
            <person name="Oowada E."/>
            <person name="Uramoto M."/>
            <person name="Osada H."/>
        </authorList>
    </citation>
    <scope>NUCLEOTIDE SEQUENCE [LARGE SCALE GENOMIC DNA]</scope>
    <source>
        <strain evidence="1 2">SN-593</strain>
    </source>
</reference>
<dbReference type="KEGG" id="arev:RVR_9909"/>
<dbReference type="AlphaFoldDB" id="A0A7U3VSV2"/>
<proteinExistence type="predicted"/>
<reference evidence="1 2" key="1">
    <citation type="journal article" date="2010" name="J. Bacteriol.">
        <title>Biochemical characterization of a novel indole prenyltransferase from Streptomyces sp. SN-593.</title>
        <authorList>
            <person name="Takahashi S."/>
            <person name="Takagi H."/>
            <person name="Toyoda A."/>
            <person name="Uramoto M."/>
            <person name="Nogawa T."/>
            <person name="Ueki M."/>
            <person name="Sakaki Y."/>
            <person name="Osada H."/>
        </authorList>
    </citation>
    <scope>NUCLEOTIDE SEQUENCE [LARGE SCALE GENOMIC DNA]</scope>
    <source>
        <strain evidence="1 2">SN-593</strain>
    </source>
</reference>
<dbReference type="EMBL" id="AP018365">
    <property type="protein sequence ID" value="BBB02164.1"/>
    <property type="molecule type" value="Genomic_DNA"/>
</dbReference>
<organism evidence="1 2">
    <name type="scientific">Actinacidiphila reveromycinica</name>
    <dbReference type="NCBI Taxonomy" id="659352"/>
    <lineage>
        <taxon>Bacteria</taxon>
        <taxon>Bacillati</taxon>
        <taxon>Actinomycetota</taxon>
        <taxon>Actinomycetes</taxon>
        <taxon>Kitasatosporales</taxon>
        <taxon>Streptomycetaceae</taxon>
        <taxon>Actinacidiphila</taxon>
    </lineage>
</organism>
<gene>
    <name evidence="1" type="ORF">RVR_9909</name>
</gene>
<accession>A0A7U3VSV2</accession>
<keyword evidence="2" id="KW-1185">Reference proteome</keyword>
<evidence type="ECO:0000313" key="1">
    <source>
        <dbReference type="EMBL" id="BBB02164.1"/>
    </source>
</evidence>
<reference evidence="1 2" key="3">
    <citation type="journal article" date="2011" name="Nat. Chem. Biol.">
        <title>Reveromycin A biosynthesis uses RevG and RevJ for stereospecific spiroacetal formation.</title>
        <authorList>
            <person name="Takahashi S."/>
            <person name="Toyoda A."/>
            <person name="Sekiyama Y."/>
            <person name="Takagi H."/>
            <person name="Nogawa T."/>
            <person name="Uramoto M."/>
            <person name="Suzuki R."/>
            <person name="Koshino H."/>
            <person name="Kumano T."/>
            <person name="Panthee S."/>
            <person name="Dairi T."/>
            <person name="Ishikawa J."/>
            <person name="Ikeda H."/>
            <person name="Sakaki Y."/>
            <person name="Osada H."/>
        </authorList>
    </citation>
    <scope>NUCLEOTIDE SEQUENCE [LARGE SCALE GENOMIC DNA]</scope>
    <source>
        <strain evidence="1 2">SN-593</strain>
    </source>
</reference>
<protein>
    <submittedName>
        <fullName evidence="1">Uncharacterized protein</fullName>
    </submittedName>
</protein>